<dbReference type="InParanoid" id="A0A541AXI9"/>
<geneLocation type="mitochondrion" evidence="1"/>
<keyword evidence="1" id="KW-0496">Mitochondrion</keyword>
<dbReference type="AlphaFoldDB" id="A0A541AXI9"/>
<protein>
    <submittedName>
        <fullName evidence="1">Uncharacterized protein</fullName>
    </submittedName>
</protein>
<sequence length="237" mass="26442">MSLNKNNSLIINNNILGELVSLLNGGKINKVSANINSNMIRGYATISNLELNIEHGKKLQPHEKEMVKNIIGGVGYKSYNNLFEVGNVLELSKINTLLDEFFEVYLVDPDDCTLLIMHRRWLNVNEFTTDLGTVAQTIDNDLAKEIYSKDNHKLAVQRRIENEQVGRYNGILMDNYGEEIIEVENLITPNEEITDGGSVVGNGEENIKAEGNVLGYKIFEDEGIVVKDIVTDAGDKA</sequence>
<keyword evidence="2" id="KW-1185">Reference proteome</keyword>
<name>A0A541AXI9_9AGAM</name>
<evidence type="ECO:0000313" key="1">
    <source>
        <dbReference type="EMBL" id="TQF64772.1"/>
    </source>
</evidence>
<comment type="caution">
    <text evidence="1">The sequence shown here is derived from an EMBL/GenBank/DDBJ whole genome shotgun (WGS) entry which is preliminary data.</text>
</comment>
<proteinExistence type="predicted"/>
<dbReference type="Proteomes" id="UP000217199">
    <property type="component" value="Unassembled WGS sequence"/>
</dbReference>
<accession>A0A541AXI9</accession>
<gene>
    <name evidence="1" type="ORF">PNOK_m000055</name>
</gene>
<organism evidence="1 2">
    <name type="scientific">Pyrrhoderma noxium</name>
    <dbReference type="NCBI Taxonomy" id="2282107"/>
    <lineage>
        <taxon>Eukaryota</taxon>
        <taxon>Fungi</taxon>
        <taxon>Dikarya</taxon>
        <taxon>Basidiomycota</taxon>
        <taxon>Agaricomycotina</taxon>
        <taxon>Agaricomycetes</taxon>
        <taxon>Hymenochaetales</taxon>
        <taxon>Hymenochaetaceae</taxon>
        <taxon>Pyrrhoderma</taxon>
    </lineage>
</organism>
<evidence type="ECO:0000313" key="2">
    <source>
        <dbReference type="Proteomes" id="UP000217199"/>
    </source>
</evidence>
<dbReference type="EMBL" id="NBII01000013">
    <property type="protein sequence ID" value="TQF64772.1"/>
    <property type="molecule type" value="Genomic_DNA"/>
</dbReference>
<reference evidence="1 2" key="1">
    <citation type="journal article" date="2017" name="Mol. Ecol.">
        <title>Comparative and population genomic landscape of Phellinus noxius: A hypervariable fungus causing root rot in trees.</title>
        <authorList>
            <person name="Chung C.L."/>
            <person name="Lee T.J."/>
            <person name="Akiba M."/>
            <person name="Lee H.H."/>
            <person name="Kuo T.H."/>
            <person name="Liu D."/>
            <person name="Ke H.M."/>
            <person name="Yokoi T."/>
            <person name="Roa M.B."/>
            <person name="Lu M.J."/>
            <person name="Chang Y.Y."/>
            <person name="Ann P.J."/>
            <person name="Tsai J.N."/>
            <person name="Chen C.Y."/>
            <person name="Tzean S.S."/>
            <person name="Ota Y."/>
            <person name="Hattori T."/>
            <person name="Sahashi N."/>
            <person name="Liou R.F."/>
            <person name="Kikuchi T."/>
            <person name="Tsai I.J."/>
        </authorList>
    </citation>
    <scope>NUCLEOTIDE SEQUENCE [LARGE SCALE GENOMIC DNA]</scope>
    <source>
        <strain evidence="1 2">FFPRI411160</strain>
    </source>
</reference>